<keyword evidence="4" id="KW-1185">Reference proteome</keyword>
<evidence type="ECO:0000313" key="4">
    <source>
        <dbReference type="Proteomes" id="UP000720189"/>
    </source>
</evidence>
<keyword evidence="1" id="KW-0732">Signal</keyword>
<comment type="caution">
    <text evidence="3">The sequence shown here is derived from an EMBL/GenBank/DDBJ whole genome shotgun (WGS) entry which is preliminary data.</text>
</comment>
<evidence type="ECO:0000313" key="2">
    <source>
        <dbReference type="EMBL" id="KAH7205104.1"/>
    </source>
</evidence>
<gene>
    <name evidence="3" type="ORF">BKA55DRAFT_581735</name>
    <name evidence="2" type="ORF">BKA55DRAFT_587282</name>
</gene>
<dbReference type="AlphaFoldDB" id="A0A9P9G267"/>
<sequence length="140" mass="15565">MKISSILAFSSMALIGADAWSFTVWTEDYQKGKHMHFKSMVADNNCYSIPDQITRERVGSFTFCSAAWTRCSITIHSKPGCTGDKLGSATAGSPKEWYKKSTSKEGSYMKSFRIQGCKKVPIADLDVDVTKCLDDPSYIH</sequence>
<dbReference type="EMBL" id="JAGMUX010000040">
    <property type="protein sequence ID" value="KAH7205104.1"/>
    <property type="molecule type" value="Genomic_DNA"/>
</dbReference>
<name>A0A9P9G267_FUSRE</name>
<dbReference type="Proteomes" id="UP000720189">
    <property type="component" value="Unassembled WGS sequence"/>
</dbReference>
<protein>
    <recommendedName>
        <fullName evidence="5">Secreted protein</fullName>
    </recommendedName>
</protein>
<accession>A0A9P9G267</accession>
<evidence type="ECO:0008006" key="5">
    <source>
        <dbReference type="Google" id="ProtNLM"/>
    </source>
</evidence>
<dbReference type="RefSeq" id="XP_046043706.1">
    <property type="nucleotide sequence ID" value="XM_046194065.1"/>
</dbReference>
<proteinExistence type="predicted"/>
<reference evidence="3" key="1">
    <citation type="journal article" date="2021" name="Nat. Commun.">
        <title>Genetic determinants of endophytism in the Arabidopsis root mycobiome.</title>
        <authorList>
            <person name="Mesny F."/>
            <person name="Miyauchi S."/>
            <person name="Thiergart T."/>
            <person name="Pickel B."/>
            <person name="Atanasova L."/>
            <person name="Karlsson M."/>
            <person name="Huettel B."/>
            <person name="Barry K.W."/>
            <person name="Haridas S."/>
            <person name="Chen C."/>
            <person name="Bauer D."/>
            <person name="Andreopoulos W."/>
            <person name="Pangilinan J."/>
            <person name="LaButti K."/>
            <person name="Riley R."/>
            <person name="Lipzen A."/>
            <person name="Clum A."/>
            <person name="Drula E."/>
            <person name="Henrissat B."/>
            <person name="Kohler A."/>
            <person name="Grigoriev I.V."/>
            <person name="Martin F.M."/>
            <person name="Hacquard S."/>
        </authorList>
    </citation>
    <scope>NUCLEOTIDE SEQUENCE</scope>
    <source>
        <strain evidence="3">MPI-CAGE-AT-0023</strain>
    </source>
</reference>
<feature type="chain" id="PRO_5040711393" description="Secreted protein" evidence="1">
    <location>
        <begin position="20"/>
        <end position="140"/>
    </location>
</feature>
<dbReference type="EMBL" id="JAGMUX010000020">
    <property type="protein sequence ID" value="KAH7231769.1"/>
    <property type="molecule type" value="Genomic_DNA"/>
</dbReference>
<evidence type="ECO:0000313" key="3">
    <source>
        <dbReference type="EMBL" id="KAH7231769.1"/>
    </source>
</evidence>
<evidence type="ECO:0000256" key="1">
    <source>
        <dbReference type="SAM" id="SignalP"/>
    </source>
</evidence>
<dbReference type="OrthoDB" id="2360823at2759"/>
<feature type="signal peptide" evidence="1">
    <location>
        <begin position="1"/>
        <end position="19"/>
    </location>
</feature>
<organism evidence="3 4">
    <name type="scientific">Fusarium redolens</name>
    <dbReference type="NCBI Taxonomy" id="48865"/>
    <lineage>
        <taxon>Eukaryota</taxon>
        <taxon>Fungi</taxon>
        <taxon>Dikarya</taxon>
        <taxon>Ascomycota</taxon>
        <taxon>Pezizomycotina</taxon>
        <taxon>Sordariomycetes</taxon>
        <taxon>Hypocreomycetidae</taxon>
        <taxon>Hypocreales</taxon>
        <taxon>Nectriaceae</taxon>
        <taxon>Fusarium</taxon>
        <taxon>Fusarium redolens species complex</taxon>
    </lineage>
</organism>
<dbReference type="GeneID" id="70224019"/>